<proteinExistence type="inferred from homology"/>
<evidence type="ECO:0000259" key="9">
    <source>
        <dbReference type="PROSITE" id="PS50968"/>
    </source>
</evidence>
<feature type="compositionally biased region" description="Low complexity" evidence="8">
    <location>
        <begin position="91"/>
        <end position="112"/>
    </location>
</feature>
<feature type="compositionally biased region" description="Low complexity" evidence="8">
    <location>
        <begin position="136"/>
        <end position="149"/>
    </location>
</feature>
<dbReference type="PROSITE" id="PS51826">
    <property type="entry name" value="PSBD"/>
    <property type="match status" value="1"/>
</dbReference>
<feature type="domain" description="Lipoyl-binding" evidence="9">
    <location>
        <begin position="3"/>
        <end position="78"/>
    </location>
</feature>
<dbReference type="PROSITE" id="PS50968">
    <property type="entry name" value="BIOTINYL_LIPOYL"/>
    <property type="match status" value="1"/>
</dbReference>
<comment type="cofactor">
    <cofactor evidence="1 7">
        <name>(R)-lipoate</name>
        <dbReference type="ChEBI" id="CHEBI:83088"/>
    </cofactor>
</comment>
<accession>A0AAD2KL32</accession>
<feature type="domain" description="Peripheral subunit-binding (PSBD)" evidence="10">
    <location>
        <begin position="155"/>
        <end position="192"/>
    </location>
</feature>
<dbReference type="GO" id="GO:0031405">
    <property type="term" value="F:lipoic acid binding"/>
    <property type="evidence" value="ECO:0007669"/>
    <property type="project" value="TreeGrafter"/>
</dbReference>
<evidence type="ECO:0000256" key="6">
    <source>
        <dbReference type="ARBA" id="ARBA00023315"/>
    </source>
</evidence>
<dbReference type="SUPFAM" id="SSF47005">
    <property type="entry name" value="Peripheral subunit-binding domain of 2-oxo acid dehydrogenase complex"/>
    <property type="match status" value="1"/>
</dbReference>
<dbReference type="GO" id="GO:0005737">
    <property type="term" value="C:cytoplasm"/>
    <property type="evidence" value="ECO:0007669"/>
    <property type="project" value="TreeGrafter"/>
</dbReference>
<evidence type="ECO:0000256" key="8">
    <source>
        <dbReference type="SAM" id="MobiDB-lite"/>
    </source>
</evidence>
<keyword evidence="6 7" id="KW-0012">Acyltransferase</keyword>
<dbReference type="FunFam" id="3.30.559.10:FF:000007">
    <property type="entry name" value="Dihydrolipoamide acetyltransferase component of pyruvate dehydrogenase complex"/>
    <property type="match status" value="1"/>
</dbReference>
<dbReference type="Gene3D" id="2.40.50.100">
    <property type="match status" value="1"/>
</dbReference>
<dbReference type="InterPro" id="IPR003016">
    <property type="entry name" value="2-oxoA_DH_lipoyl-BS"/>
</dbReference>
<reference evidence="11 12" key="1">
    <citation type="submission" date="2015-09" db="EMBL/GenBank/DDBJ databases">
        <authorList>
            <consortium name="Pathogen Informatics"/>
        </authorList>
    </citation>
    <scope>NUCLEOTIDE SEQUENCE [LARGE SCALE GENOMIC DNA]</scope>
    <source>
        <strain evidence="11 12">2789STDY5608625</strain>
    </source>
</reference>
<evidence type="ECO:0000256" key="4">
    <source>
        <dbReference type="ARBA" id="ARBA00022679"/>
    </source>
</evidence>
<feature type="region of interest" description="Disordered" evidence="8">
    <location>
        <begin position="86"/>
        <end position="158"/>
    </location>
</feature>
<dbReference type="RefSeq" id="WP_054456574.1">
    <property type="nucleotide sequence ID" value="NZ_CYTK01000007.1"/>
</dbReference>
<dbReference type="Gene3D" id="3.30.559.10">
    <property type="entry name" value="Chloramphenicol acetyltransferase-like domain"/>
    <property type="match status" value="1"/>
</dbReference>
<keyword evidence="5 7" id="KW-0450">Lipoyl</keyword>
<evidence type="ECO:0000256" key="1">
    <source>
        <dbReference type="ARBA" id="ARBA00001938"/>
    </source>
</evidence>
<protein>
    <recommendedName>
        <fullName evidence="7">Dihydrolipoamide acetyltransferase component of pyruvate dehydrogenase complex</fullName>
        <ecNumber evidence="7">2.3.1.-</ecNumber>
    </recommendedName>
</protein>
<organism evidence="11 12">
    <name type="scientific">Achromobacter aegrifaciens</name>
    <dbReference type="NCBI Taxonomy" id="1287736"/>
    <lineage>
        <taxon>Bacteria</taxon>
        <taxon>Pseudomonadati</taxon>
        <taxon>Pseudomonadota</taxon>
        <taxon>Betaproteobacteria</taxon>
        <taxon>Burkholderiales</taxon>
        <taxon>Alcaligenaceae</taxon>
        <taxon>Achromobacter</taxon>
    </lineage>
</organism>
<evidence type="ECO:0000256" key="7">
    <source>
        <dbReference type="RuleBase" id="RU003423"/>
    </source>
</evidence>
<comment type="subunit">
    <text evidence="3">Forms a 24-polypeptide structural core with octahedral symmetry.</text>
</comment>
<dbReference type="PANTHER" id="PTHR43178:SF5">
    <property type="entry name" value="LIPOAMIDE ACYLTRANSFERASE COMPONENT OF BRANCHED-CHAIN ALPHA-KETO ACID DEHYDROGENASE COMPLEX, MITOCHONDRIAL"/>
    <property type="match status" value="1"/>
</dbReference>
<dbReference type="EC" id="2.3.1.-" evidence="7"/>
<gene>
    <name evidence="11" type="primary">bkdB</name>
    <name evidence="11" type="ORF">ERS370000_04218</name>
</gene>
<dbReference type="GO" id="GO:0016407">
    <property type="term" value="F:acetyltransferase activity"/>
    <property type="evidence" value="ECO:0007669"/>
    <property type="project" value="TreeGrafter"/>
</dbReference>
<dbReference type="InterPro" id="IPR023213">
    <property type="entry name" value="CAT-like_dom_sf"/>
</dbReference>
<evidence type="ECO:0000256" key="2">
    <source>
        <dbReference type="ARBA" id="ARBA00007317"/>
    </source>
</evidence>
<comment type="caution">
    <text evidence="11">The sequence shown here is derived from an EMBL/GenBank/DDBJ whole genome shotgun (WGS) entry which is preliminary data.</text>
</comment>
<dbReference type="Proteomes" id="UP000044098">
    <property type="component" value="Unassembled WGS sequence"/>
</dbReference>
<dbReference type="PANTHER" id="PTHR43178">
    <property type="entry name" value="DIHYDROLIPOAMIDE ACETYLTRANSFERASE COMPONENT OF PYRUVATE DEHYDROGENASE COMPLEX"/>
    <property type="match status" value="1"/>
</dbReference>
<dbReference type="Gene3D" id="4.10.320.10">
    <property type="entry name" value="E3-binding domain"/>
    <property type="match status" value="1"/>
</dbReference>
<dbReference type="InterPro" id="IPR000089">
    <property type="entry name" value="Biotin_lipoyl"/>
</dbReference>
<dbReference type="CDD" id="cd06849">
    <property type="entry name" value="lipoyl_domain"/>
    <property type="match status" value="1"/>
</dbReference>
<dbReference type="InterPro" id="IPR011053">
    <property type="entry name" value="Single_hybrid_motif"/>
</dbReference>
<evidence type="ECO:0000313" key="12">
    <source>
        <dbReference type="Proteomes" id="UP000044098"/>
    </source>
</evidence>
<dbReference type="InterPro" id="IPR036625">
    <property type="entry name" value="E3-bd_dom_sf"/>
</dbReference>
<comment type="similarity">
    <text evidence="2 7">Belongs to the 2-oxoacid dehydrogenase family.</text>
</comment>
<dbReference type="Pfam" id="PF02817">
    <property type="entry name" value="E3_binding"/>
    <property type="match status" value="1"/>
</dbReference>
<dbReference type="InterPro" id="IPR004167">
    <property type="entry name" value="PSBD"/>
</dbReference>
<evidence type="ECO:0000256" key="3">
    <source>
        <dbReference type="ARBA" id="ARBA00011484"/>
    </source>
</evidence>
<dbReference type="SUPFAM" id="SSF52777">
    <property type="entry name" value="CoA-dependent acyltransferases"/>
    <property type="match status" value="1"/>
</dbReference>
<evidence type="ECO:0000259" key="10">
    <source>
        <dbReference type="PROSITE" id="PS51826"/>
    </source>
</evidence>
<dbReference type="PROSITE" id="PS00189">
    <property type="entry name" value="LIPOYL"/>
    <property type="match status" value="1"/>
</dbReference>
<dbReference type="AlphaFoldDB" id="A0AAD2KL32"/>
<name>A0AAD2KL32_ACHAE</name>
<keyword evidence="4 7" id="KW-0808">Transferase</keyword>
<dbReference type="InterPro" id="IPR050743">
    <property type="entry name" value="2-oxoacid_DH_E2_comp"/>
</dbReference>
<evidence type="ECO:0000313" key="11">
    <source>
        <dbReference type="EMBL" id="CUJ49203.1"/>
    </source>
</evidence>
<sequence>MGIHVIKMPDIGEGIAEVELVAWHVKIGDMVAEDQPLADVMTDKATVEIPAPVVGRVVALGGDVGQVMAVGGELIRLEVEGEGNLKPGADAPPAKAAAAPAAAQPAAAASAPQPAPAPKAEPAAPAKPAAPPAAPAKPARQASAAVARQPGDKPLASPAVRKRAWDLGIELRYVHGSGPAGRILHEDLDAYLQGQGGGAQARGGVAYAERNDEENVPVIGLRRKIAQKMAESKRRIPHFSYVEEIDVTELEELRASLNQKWGATRGKLTLLPLLARAMVVALRDFPQINARYDDEGGVVTRYGAVHIGIATQSDGGLMVPVMRHAEARDLWSMAAEIVRLAEAVRTGSASRDELSGSTITITSLGPLGGIVTTPVINHPEVGIVGVNRIVERPAIRNGAVVARKLMNLSSSFDHRVVDGMDAARFIQAVRALLEQPALLFVE</sequence>
<dbReference type="Pfam" id="PF00198">
    <property type="entry name" value="2-oxoacid_dh"/>
    <property type="match status" value="1"/>
</dbReference>
<dbReference type="InterPro" id="IPR001078">
    <property type="entry name" value="2-oxoacid_DH_actylTfrase"/>
</dbReference>
<dbReference type="Pfam" id="PF00364">
    <property type="entry name" value="Biotin_lipoyl"/>
    <property type="match status" value="1"/>
</dbReference>
<evidence type="ECO:0000256" key="5">
    <source>
        <dbReference type="ARBA" id="ARBA00022823"/>
    </source>
</evidence>
<dbReference type="SUPFAM" id="SSF51230">
    <property type="entry name" value="Single hybrid motif"/>
    <property type="match status" value="1"/>
</dbReference>
<dbReference type="EMBL" id="CYTK01000007">
    <property type="protein sequence ID" value="CUJ49203.1"/>
    <property type="molecule type" value="Genomic_DNA"/>
</dbReference>